<proteinExistence type="predicted"/>
<evidence type="ECO:0000313" key="3">
    <source>
        <dbReference type="Proteomes" id="UP000783037"/>
    </source>
</evidence>
<name>A0A8T3V4P1_9EURY</name>
<feature type="domain" description="Zinc-ribbon" evidence="1">
    <location>
        <begin position="3"/>
        <end position="23"/>
    </location>
</feature>
<accession>A0A8T3V4P1</accession>
<evidence type="ECO:0000259" key="1">
    <source>
        <dbReference type="Pfam" id="PF13240"/>
    </source>
</evidence>
<sequence>MRCPVCGAWVEPGEEYCPNCGYDVYCIDEEDDF</sequence>
<dbReference type="InterPro" id="IPR026870">
    <property type="entry name" value="Zinc_ribbon_dom"/>
</dbReference>
<dbReference type="AlphaFoldDB" id="A0A8T3V4P1"/>
<dbReference type="Pfam" id="PF13240">
    <property type="entry name" value="Zn_Ribbon_1"/>
    <property type="match status" value="1"/>
</dbReference>
<dbReference type="Proteomes" id="UP000783037">
    <property type="component" value="Unassembled WGS sequence"/>
</dbReference>
<evidence type="ECO:0000313" key="2">
    <source>
        <dbReference type="EMBL" id="MBE6501492.1"/>
    </source>
</evidence>
<dbReference type="RefSeq" id="WP_303738598.1">
    <property type="nucleotide sequence ID" value="NZ_SUTK01000011.1"/>
</dbReference>
<dbReference type="EMBL" id="SUTK01000011">
    <property type="protein sequence ID" value="MBE6501492.1"/>
    <property type="molecule type" value="Genomic_DNA"/>
</dbReference>
<organism evidence="2 3">
    <name type="scientific">Methanobrevibacter thaueri</name>
    <dbReference type="NCBI Taxonomy" id="190975"/>
    <lineage>
        <taxon>Archaea</taxon>
        <taxon>Methanobacteriati</taxon>
        <taxon>Methanobacteriota</taxon>
        <taxon>Methanomada group</taxon>
        <taxon>Methanobacteria</taxon>
        <taxon>Methanobacteriales</taxon>
        <taxon>Methanobacteriaceae</taxon>
        <taxon>Methanobrevibacter</taxon>
    </lineage>
</organism>
<protein>
    <submittedName>
        <fullName evidence="2">Zinc-ribbon domain-containing protein</fullName>
    </submittedName>
</protein>
<reference evidence="2" key="1">
    <citation type="submission" date="2019-04" db="EMBL/GenBank/DDBJ databases">
        <title>Evolution of Biomass-Degrading Anaerobic Consortia Revealed by Metagenomics.</title>
        <authorList>
            <person name="Peng X."/>
        </authorList>
    </citation>
    <scope>NUCLEOTIDE SEQUENCE</scope>
    <source>
        <strain evidence="2">SIG18</strain>
    </source>
</reference>
<gene>
    <name evidence="2" type="ORF">E7Z79_03520</name>
</gene>
<comment type="caution">
    <text evidence="2">The sequence shown here is derived from an EMBL/GenBank/DDBJ whole genome shotgun (WGS) entry which is preliminary data.</text>
</comment>